<feature type="coiled-coil region" evidence="1">
    <location>
        <begin position="9"/>
        <end position="43"/>
    </location>
</feature>
<dbReference type="Proteomes" id="UP000324748">
    <property type="component" value="Unassembled WGS sequence"/>
</dbReference>
<organism evidence="2 3">
    <name type="scientific">Puccinia graminis f. sp. tritici</name>
    <dbReference type="NCBI Taxonomy" id="56615"/>
    <lineage>
        <taxon>Eukaryota</taxon>
        <taxon>Fungi</taxon>
        <taxon>Dikarya</taxon>
        <taxon>Basidiomycota</taxon>
        <taxon>Pucciniomycotina</taxon>
        <taxon>Pucciniomycetes</taxon>
        <taxon>Pucciniales</taxon>
        <taxon>Pucciniaceae</taxon>
        <taxon>Puccinia</taxon>
    </lineage>
</organism>
<protein>
    <submittedName>
        <fullName evidence="2">Uncharacterized protein</fullName>
    </submittedName>
</protein>
<comment type="caution">
    <text evidence="2">The sequence shown here is derived from an EMBL/GenBank/DDBJ whole genome shotgun (WGS) entry which is preliminary data.</text>
</comment>
<evidence type="ECO:0000313" key="3">
    <source>
        <dbReference type="Proteomes" id="UP000324748"/>
    </source>
</evidence>
<evidence type="ECO:0000313" key="2">
    <source>
        <dbReference type="EMBL" id="KAA1096545.1"/>
    </source>
</evidence>
<dbReference type="AlphaFoldDB" id="A0A5B0P4T4"/>
<gene>
    <name evidence="2" type="ORF">PGT21_019919</name>
</gene>
<evidence type="ECO:0000256" key="1">
    <source>
        <dbReference type="SAM" id="Coils"/>
    </source>
</evidence>
<accession>A0A5B0P4T4</accession>
<keyword evidence="3" id="KW-1185">Reference proteome</keyword>
<proteinExistence type="predicted"/>
<reference evidence="2 3" key="1">
    <citation type="submission" date="2019-05" db="EMBL/GenBank/DDBJ databases">
        <title>Emergence of the Ug99 lineage of the wheat stem rust pathogen through somatic hybridization.</title>
        <authorList>
            <person name="Li F."/>
            <person name="Upadhyaya N.M."/>
            <person name="Sperschneider J."/>
            <person name="Matny O."/>
            <person name="Nguyen-Phuc H."/>
            <person name="Mago R."/>
            <person name="Raley C."/>
            <person name="Miller M.E."/>
            <person name="Silverstein K.A.T."/>
            <person name="Henningsen E."/>
            <person name="Hirsch C.D."/>
            <person name="Visser B."/>
            <person name="Pretorius Z.A."/>
            <person name="Steffenson B.J."/>
            <person name="Schwessinger B."/>
            <person name="Dodds P.N."/>
            <person name="Figueroa M."/>
        </authorList>
    </citation>
    <scope>NUCLEOTIDE SEQUENCE [LARGE SCALE GENOMIC DNA]</scope>
    <source>
        <strain evidence="2">21-0</strain>
    </source>
</reference>
<dbReference type="EMBL" id="VSWC01000067">
    <property type="protein sequence ID" value="KAA1096545.1"/>
    <property type="molecule type" value="Genomic_DNA"/>
</dbReference>
<sequence length="120" mass="13556">METESEREMIKLVGDLVNLEDELQDAQDEIELLRAKRRRTRTLGEQERLELLPNTVTSLEELEMVADNPPRISAIRWRIPASASGYPPAGADSGADAPFHLKYWRVSGYPLGYPVPRGHT</sequence>
<name>A0A5B0P4T4_PUCGR</name>
<keyword evidence="1" id="KW-0175">Coiled coil</keyword>